<gene>
    <name evidence="2" type="ORF">CALCODRAFT_313349</name>
</gene>
<dbReference type="EMBL" id="KV423975">
    <property type="protein sequence ID" value="KZT56609.1"/>
    <property type="molecule type" value="Genomic_DNA"/>
</dbReference>
<dbReference type="STRING" id="1353952.A0A165FE03"/>
<protein>
    <submittedName>
        <fullName evidence="2">Uncharacterized protein</fullName>
    </submittedName>
</protein>
<accession>A0A165FE03</accession>
<evidence type="ECO:0000313" key="3">
    <source>
        <dbReference type="Proteomes" id="UP000076842"/>
    </source>
</evidence>
<dbReference type="AlphaFoldDB" id="A0A165FE03"/>
<keyword evidence="3" id="KW-1185">Reference proteome</keyword>
<feature type="transmembrane region" description="Helical" evidence="1">
    <location>
        <begin position="40"/>
        <end position="65"/>
    </location>
</feature>
<evidence type="ECO:0000256" key="1">
    <source>
        <dbReference type="SAM" id="Phobius"/>
    </source>
</evidence>
<keyword evidence="1" id="KW-0472">Membrane</keyword>
<evidence type="ECO:0000313" key="2">
    <source>
        <dbReference type="EMBL" id="KZT56609.1"/>
    </source>
</evidence>
<sequence>MHRNIHHRVTFVAPILIYHFIFNVFAANQNITLAAKVVELHAIGFAIFVGICLLFWSPLVIWKAIAAMRVRKMMHGFEREDAARQPNVANRPHWNVYLPGVFGTQTRITITLPAPQPITSFDPQAELPPYIAAYPEPPYTGPLDGKDVIAVQPWGYGDTKHPIEFDDDRTAIPKGLVHVDLEAARR</sequence>
<feature type="transmembrane region" description="Helical" evidence="1">
    <location>
        <begin position="9"/>
        <end position="28"/>
    </location>
</feature>
<dbReference type="Proteomes" id="UP000076842">
    <property type="component" value="Unassembled WGS sequence"/>
</dbReference>
<reference evidence="2 3" key="1">
    <citation type="journal article" date="2016" name="Mol. Biol. Evol.">
        <title>Comparative Genomics of Early-Diverging Mushroom-Forming Fungi Provides Insights into the Origins of Lignocellulose Decay Capabilities.</title>
        <authorList>
            <person name="Nagy L.G."/>
            <person name="Riley R."/>
            <person name="Tritt A."/>
            <person name="Adam C."/>
            <person name="Daum C."/>
            <person name="Floudas D."/>
            <person name="Sun H."/>
            <person name="Yadav J.S."/>
            <person name="Pangilinan J."/>
            <person name="Larsson K.H."/>
            <person name="Matsuura K."/>
            <person name="Barry K."/>
            <person name="Labutti K."/>
            <person name="Kuo R."/>
            <person name="Ohm R.A."/>
            <person name="Bhattacharya S.S."/>
            <person name="Shirouzu T."/>
            <person name="Yoshinaga Y."/>
            <person name="Martin F.M."/>
            <person name="Grigoriev I.V."/>
            <person name="Hibbett D.S."/>
        </authorList>
    </citation>
    <scope>NUCLEOTIDE SEQUENCE [LARGE SCALE GENOMIC DNA]</scope>
    <source>
        <strain evidence="2 3">HHB12733</strain>
    </source>
</reference>
<keyword evidence="1" id="KW-0812">Transmembrane</keyword>
<dbReference type="InParanoid" id="A0A165FE03"/>
<keyword evidence="1" id="KW-1133">Transmembrane helix</keyword>
<name>A0A165FE03_9BASI</name>
<proteinExistence type="predicted"/>
<dbReference type="OrthoDB" id="2504001at2759"/>
<organism evidence="2 3">
    <name type="scientific">Calocera cornea HHB12733</name>
    <dbReference type="NCBI Taxonomy" id="1353952"/>
    <lineage>
        <taxon>Eukaryota</taxon>
        <taxon>Fungi</taxon>
        <taxon>Dikarya</taxon>
        <taxon>Basidiomycota</taxon>
        <taxon>Agaricomycotina</taxon>
        <taxon>Dacrymycetes</taxon>
        <taxon>Dacrymycetales</taxon>
        <taxon>Dacrymycetaceae</taxon>
        <taxon>Calocera</taxon>
    </lineage>
</organism>